<dbReference type="GO" id="GO:0006401">
    <property type="term" value="P:RNA catabolic process"/>
    <property type="evidence" value="ECO:0007669"/>
    <property type="project" value="InterPro"/>
</dbReference>
<dbReference type="PANTHER" id="PTHR15704:SF7">
    <property type="entry name" value="SUPERKILLER COMPLEX PROTEIN 3"/>
    <property type="match status" value="1"/>
</dbReference>
<evidence type="ECO:0008006" key="6">
    <source>
        <dbReference type="Google" id="ProtNLM"/>
    </source>
</evidence>
<feature type="repeat" description="TPR" evidence="3">
    <location>
        <begin position="842"/>
        <end position="875"/>
    </location>
</feature>
<evidence type="ECO:0000313" key="5">
    <source>
        <dbReference type="Proteomes" id="UP001168972"/>
    </source>
</evidence>
<reference evidence="4" key="2">
    <citation type="submission" date="2023-03" db="EMBL/GenBank/DDBJ databases">
        <authorList>
            <person name="Inwood S.N."/>
            <person name="Skelly J.G."/>
            <person name="Guhlin J."/>
            <person name="Harrop T.W.R."/>
            <person name="Goldson S.G."/>
            <person name="Dearden P.K."/>
        </authorList>
    </citation>
    <scope>NUCLEOTIDE SEQUENCE</scope>
    <source>
        <strain evidence="4">Lincoln</strain>
        <tissue evidence="4">Whole body</tissue>
    </source>
</reference>
<evidence type="ECO:0000313" key="4">
    <source>
        <dbReference type="EMBL" id="KAK0175576.1"/>
    </source>
</evidence>
<proteinExistence type="predicted"/>
<dbReference type="PANTHER" id="PTHR15704">
    <property type="entry name" value="SUPERKILLER 3 PROTEIN-RELATED"/>
    <property type="match status" value="1"/>
</dbReference>
<organism evidence="4 5">
    <name type="scientific">Microctonus hyperodae</name>
    <name type="common">Parasitoid wasp</name>
    <dbReference type="NCBI Taxonomy" id="165561"/>
    <lineage>
        <taxon>Eukaryota</taxon>
        <taxon>Metazoa</taxon>
        <taxon>Ecdysozoa</taxon>
        <taxon>Arthropoda</taxon>
        <taxon>Hexapoda</taxon>
        <taxon>Insecta</taxon>
        <taxon>Pterygota</taxon>
        <taxon>Neoptera</taxon>
        <taxon>Endopterygota</taxon>
        <taxon>Hymenoptera</taxon>
        <taxon>Apocrita</taxon>
        <taxon>Ichneumonoidea</taxon>
        <taxon>Braconidae</taxon>
        <taxon>Euphorinae</taxon>
        <taxon>Microctonus</taxon>
    </lineage>
</organism>
<dbReference type="SMART" id="SM00028">
    <property type="entry name" value="TPR"/>
    <property type="match status" value="11"/>
</dbReference>
<sequence length="1316" mass="149185">MSKDNKLILKEARSLLNECKYVEAMKKCQKILKENKTNYTALVLLGAAMHSIEEYKSQSPLAYKKAIELQPSNPLAWRGIVAFYESGPCNHDTWLELIPAYCKLMQLESTSPKFTHYLEQATKYSIIIKDSKIIDELLKILEELREKDEINEPNKIDEALAQIFSALPNVAKRNSKLYCKILEKLINNEDHMNHLESYKKYLKFLFVDHKYSAAIVAGIKMHVKYPRELCPLEWICRIYSEQKILNNDFENDNNVPIEELYEELLKLDPNSYLAIFAKGIHLWQNDNLIEARDCLNQVVLLQPKSLYVWLAIAEINVKLHCWYEVENAALNAFKLVHNSEKLYERIDLLLIESMARSGDKQKWTQAAQGCKELLNKNPTNIVKLLEARVRVLQQDPTADLLLSELETNPENRIQATILRALSLKQRESYEEAMDIIGATLETSEAWQIFGEINWKLSNYSHSHMAFLKGVQADPYNWECFVYLGHYYRDHGKNLEKSQKCYQKALRINFNSEEAGAGLSTAYRLLKNTEANMKMLQRVTTAEGGGPKWAWLQLGLQQLDQNEIAQAIKSLRYVIRADPNDNHCWESLADAYWARGAHTSALKSYQRALELSPGSLYPMIQLANIKLVLGRHVEAKEAFIEVLKQEQHYIPALKGLAETCLGLAKENSSQQLLGRAQRNVQQAVDSLTDAIVENSNLSCIWKLLGDACYRVAMLPEKYSHLDVTPGLVKSDSKNERIEICKSELFKLSARCYCRALSLTKDSPLLWHDLVCCYLSQLNLDPSANRNTLAEKSLAAAKQAVRLCPTTWVHWNILGVVCMTEEIKNYALAQHCWVMAIDREPNNAIAWTNLGTLYLLLGDAYKANHAFSRAQRADPEYQNSWVGQGLIAESIDPKEGMDLFRHAIHLGYHPQAAVGYCHWVLTTLLDPDAKRDDPLYSYVIVNMHAIPVAADAMTWYIEREPNDICGRNSLGLLLERQQLSKSASREFAEALKLCKGQKEKDKENKIRINLARVLVQMGRYNEAIEICQGVRGASFNSHCQFALALFKAKRYEESYAAYNAALHRLADAGSDKAHVLCAMASMAYMFQDIDDVKTLLFQCIQIQPPTVAGLLAAAALGLLHNDFNLTTLVLEELKPYKDDPKYRHHVAVLSAYLCLMHGDVSGALYIISKAIHRRPDDVGSWIGLVRILLEINSSNFGNCAQKALYFGRKSSTVAVAQVACISSLGQLLSENDVDGKCGLRSVQKSVHSFPGNIESWANLVVALSSRCEKKENAIPNASWLSKLISIIREKLKHTTSMNEWLVKNEERIKKISSACLKV</sequence>
<dbReference type="EMBL" id="JAQQBR010000005">
    <property type="protein sequence ID" value="KAK0175576.1"/>
    <property type="molecule type" value="Genomic_DNA"/>
</dbReference>
<dbReference type="InterPro" id="IPR019734">
    <property type="entry name" value="TPR_rpt"/>
</dbReference>
<dbReference type="PROSITE" id="PS50005">
    <property type="entry name" value="TPR"/>
    <property type="match status" value="3"/>
</dbReference>
<dbReference type="Proteomes" id="UP001168972">
    <property type="component" value="Unassembled WGS sequence"/>
</dbReference>
<protein>
    <recommendedName>
        <fullName evidence="6">Tetratricopeptide repeat protein 37</fullName>
    </recommendedName>
</protein>
<evidence type="ECO:0000256" key="1">
    <source>
        <dbReference type="ARBA" id="ARBA00022737"/>
    </source>
</evidence>
<dbReference type="InterPro" id="IPR039226">
    <property type="entry name" value="Ski3/TTC37"/>
</dbReference>
<comment type="caution">
    <text evidence="4">The sequence shown here is derived from an EMBL/GenBank/DDBJ whole genome shotgun (WGS) entry which is preliminary data.</text>
</comment>
<keyword evidence="1" id="KW-0677">Repeat</keyword>
<keyword evidence="2 3" id="KW-0802">TPR repeat</keyword>
<dbReference type="Gene3D" id="1.25.40.10">
    <property type="entry name" value="Tetratricopeptide repeat domain"/>
    <property type="match status" value="5"/>
</dbReference>
<dbReference type="Pfam" id="PF13432">
    <property type="entry name" value="TPR_16"/>
    <property type="match status" value="2"/>
</dbReference>
<reference evidence="4" key="1">
    <citation type="journal article" date="2023" name="bioRxiv">
        <title>Scaffold-level genome assemblies of two parasitoid biocontrol wasps reveal the parthenogenesis mechanism and an associated novel virus.</title>
        <authorList>
            <person name="Inwood S."/>
            <person name="Skelly J."/>
            <person name="Guhlin J."/>
            <person name="Harrop T."/>
            <person name="Goldson S."/>
            <person name="Dearden P."/>
        </authorList>
    </citation>
    <scope>NUCLEOTIDE SEQUENCE</scope>
    <source>
        <strain evidence="4">Lincoln</strain>
        <tissue evidence="4">Whole body</tissue>
    </source>
</reference>
<gene>
    <name evidence="4" type="ORF">PV327_009316</name>
</gene>
<dbReference type="InterPro" id="IPR011990">
    <property type="entry name" value="TPR-like_helical_dom_sf"/>
</dbReference>
<accession>A0AA39FU48</accession>
<evidence type="ECO:0000256" key="3">
    <source>
        <dbReference type="PROSITE-ProRule" id="PRU00339"/>
    </source>
</evidence>
<name>A0AA39FU48_MICHY</name>
<dbReference type="GO" id="GO:0055087">
    <property type="term" value="C:Ski complex"/>
    <property type="evidence" value="ECO:0007669"/>
    <property type="project" value="InterPro"/>
</dbReference>
<feature type="repeat" description="TPR" evidence="3">
    <location>
        <begin position="581"/>
        <end position="614"/>
    </location>
</feature>
<feature type="repeat" description="TPR" evidence="3">
    <location>
        <begin position="547"/>
        <end position="580"/>
    </location>
</feature>
<evidence type="ECO:0000256" key="2">
    <source>
        <dbReference type="ARBA" id="ARBA00022803"/>
    </source>
</evidence>
<keyword evidence="5" id="KW-1185">Reference proteome</keyword>
<dbReference type="SUPFAM" id="SSF48452">
    <property type="entry name" value="TPR-like"/>
    <property type="match status" value="5"/>
</dbReference>